<protein>
    <submittedName>
        <fullName evidence="1">Uncharacterized protein</fullName>
    </submittedName>
</protein>
<dbReference type="AlphaFoldDB" id="A0A375CRV2"/>
<evidence type="ECO:0000313" key="2">
    <source>
        <dbReference type="Proteomes" id="UP000256297"/>
    </source>
</evidence>
<organism evidence="1 2">
    <name type="scientific">Cupriavidus taiwanensis</name>
    <dbReference type="NCBI Taxonomy" id="164546"/>
    <lineage>
        <taxon>Bacteria</taxon>
        <taxon>Pseudomonadati</taxon>
        <taxon>Pseudomonadota</taxon>
        <taxon>Betaproteobacteria</taxon>
        <taxon>Burkholderiales</taxon>
        <taxon>Burkholderiaceae</taxon>
        <taxon>Cupriavidus</taxon>
    </lineage>
</organism>
<comment type="caution">
    <text evidence="1">The sequence shown here is derived from an EMBL/GenBank/DDBJ whole genome shotgun (WGS) entry which is preliminary data.</text>
</comment>
<proteinExistence type="predicted"/>
<accession>A0A375CRV2</accession>
<dbReference type="EMBL" id="OFSP01000081">
    <property type="protein sequence ID" value="SOY78165.1"/>
    <property type="molecule type" value="Genomic_DNA"/>
</dbReference>
<dbReference type="Proteomes" id="UP000256297">
    <property type="component" value="Unassembled WGS sequence"/>
</dbReference>
<name>A0A375CRV2_9BURK</name>
<gene>
    <name evidence="1" type="ORF">CBM2589_U40005</name>
</gene>
<reference evidence="2" key="1">
    <citation type="submission" date="2018-01" db="EMBL/GenBank/DDBJ databases">
        <authorList>
            <person name="Gaut B.S."/>
            <person name="Morton B.R."/>
            <person name="Clegg M.T."/>
            <person name="Duvall M.R."/>
        </authorList>
    </citation>
    <scope>NUCLEOTIDE SEQUENCE [LARGE SCALE GENOMIC DNA]</scope>
</reference>
<evidence type="ECO:0000313" key="1">
    <source>
        <dbReference type="EMBL" id="SOY78165.1"/>
    </source>
</evidence>
<sequence length="85" mass="9582">MAARPPAWHDRDRGTTFEFLPTTTLEKTANINVSHNKCYVKSNLRDACRLEGSGAPPVLLAWRQGRQLGMIGTEVRHLNSSQLRH</sequence>